<dbReference type="AlphaFoldDB" id="A0A1G8LSP5"/>
<feature type="transmembrane region" description="Helical" evidence="6">
    <location>
        <begin position="449"/>
        <end position="470"/>
    </location>
</feature>
<evidence type="ECO:0000256" key="3">
    <source>
        <dbReference type="ARBA" id="ARBA00022989"/>
    </source>
</evidence>
<evidence type="ECO:0000256" key="5">
    <source>
        <dbReference type="SAM" id="MobiDB-lite"/>
    </source>
</evidence>
<accession>A0A1G8LSP5</accession>
<dbReference type="Gene3D" id="1.20.1250.20">
    <property type="entry name" value="MFS general substrate transporter like domains"/>
    <property type="match status" value="1"/>
</dbReference>
<dbReference type="PANTHER" id="PTHR23508">
    <property type="entry name" value="CARBOXYLIC ACID TRANSPORTER PROTEIN HOMOLOG"/>
    <property type="match status" value="1"/>
</dbReference>
<dbReference type="GO" id="GO:0005886">
    <property type="term" value="C:plasma membrane"/>
    <property type="evidence" value="ECO:0007669"/>
    <property type="project" value="TreeGrafter"/>
</dbReference>
<dbReference type="SUPFAM" id="SSF103473">
    <property type="entry name" value="MFS general substrate transporter"/>
    <property type="match status" value="1"/>
</dbReference>
<dbReference type="PANTHER" id="PTHR23508:SF10">
    <property type="entry name" value="CARBOXYLIC ACID TRANSPORTER PROTEIN HOMOLOG"/>
    <property type="match status" value="1"/>
</dbReference>
<feature type="domain" description="Major facilitator superfamily (MFS) profile" evidence="7">
    <location>
        <begin position="106"/>
        <end position="500"/>
    </location>
</feature>
<dbReference type="EMBL" id="FNCJ01000027">
    <property type="protein sequence ID" value="SDI58714.1"/>
    <property type="molecule type" value="Genomic_DNA"/>
</dbReference>
<organism evidence="8 9">
    <name type="scientific">Paraburkholderia phenazinium</name>
    <dbReference type="NCBI Taxonomy" id="60549"/>
    <lineage>
        <taxon>Bacteria</taxon>
        <taxon>Pseudomonadati</taxon>
        <taxon>Pseudomonadota</taxon>
        <taxon>Betaproteobacteria</taxon>
        <taxon>Burkholderiales</taxon>
        <taxon>Burkholderiaceae</taxon>
        <taxon>Paraburkholderia</taxon>
    </lineage>
</organism>
<evidence type="ECO:0000256" key="1">
    <source>
        <dbReference type="ARBA" id="ARBA00004141"/>
    </source>
</evidence>
<evidence type="ECO:0000313" key="8">
    <source>
        <dbReference type="EMBL" id="SDI58714.1"/>
    </source>
</evidence>
<evidence type="ECO:0000259" key="7">
    <source>
        <dbReference type="PROSITE" id="PS50850"/>
    </source>
</evidence>
<dbReference type="Proteomes" id="UP000199706">
    <property type="component" value="Unassembled WGS sequence"/>
</dbReference>
<feature type="compositionally biased region" description="Basic residues" evidence="5">
    <location>
        <begin position="16"/>
        <end position="32"/>
    </location>
</feature>
<feature type="transmembrane region" description="Helical" evidence="6">
    <location>
        <begin position="389"/>
        <end position="406"/>
    </location>
</feature>
<dbReference type="GO" id="GO:0046943">
    <property type="term" value="F:carboxylic acid transmembrane transporter activity"/>
    <property type="evidence" value="ECO:0007669"/>
    <property type="project" value="TreeGrafter"/>
</dbReference>
<keyword evidence="2 6" id="KW-0812">Transmembrane</keyword>
<feature type="transmembrane region" description="Helical" evidence="6">
    <location>
        <begin position="256"/>
        <end position="275"/>
    </location>
</feature>
<name>A0A1G8LSP5_9BURK</name>
<dbReference type="Pfam" id="PF07690">
    <property type="entry name" value="MFS_1"/>
    <property type="match status" value="1"/>
</dbReference>
<proteinExistence type="predicted"/>
<dbReference type="InterPro" id="IPR011701">
    <property type="entry name" value="MFS"/>
</dbReference>
<protein>
    <submittedName>
        <fullName evidence="8">Benzoate transport</fullName>
    </submittedName>
</protein>
<feature type="region of interest" description="Disordered" evidence="5">
    <location>
        <begin position="1"/>
        <end position="37"/>
    </location>
</feature>
<feature type="transmembrane region" description="Helical" evidence="6">
    <location>
        <begin position="107"/>
        <end position="133"/>
    </location>
</feature>
<keyword evidence="4 6" id="KW-0472">Membrane</keyword>
<feature type="transmembrane region" description="Helical" evidence="6">
    <location>
        <begin position="197"/>
        <end position="218"/>
    </location>
</feature>
<feature type="transmembrane region" description="Helical" evidence="6">
    <location>
        <begin position="359"/>
        <end position="377"/>
    </location>
</feature>
<feature type="transmembrane region" description="Helical" evidence="6">
    <location>
        <begin position="476"/>
        <end position="496"/>
    </location>
</feature>
<evidence type="ECO:0000313" key="9">
    <source>
        <dbReference type="Proteomes" id="UP000199706"/>
    </source>
</evidence>
<evidence type="ECO:0000256" key="6">
    <source>
        <dbReference type="SAM" id="Phobius"/>
    </source>
</evidence>
<reference evidence="8 9" key="1">
    <citation type="submission" date="2016-10" db="EMBL/GenBank/DDBJ databases">
        <authorList>
            <person name="de Groot N.N."/>
        </authorList>
    </citation>
    <scope>NUCLEOTIDE SEQUENCE [LARGE SCALE GENOMIC DNA]</scope>
    <source>
        <strain evidence="8 9">LMG 2247</strain>
    </source>
</reference>
<feature type="transmembrane region" description="Helical" evidence="6">
    <location>
        <begin position="172"/>
        <end position="191"/>
    </location>
</feature>
<dbReference type="InterPro" id="IPR036259">
    <property type="entry name" value="MFS_trans_sf"/>
</dbReference>
<evidence type="ECO:0000256" key="2">
    <source>
        <dbReference type="ARBA" id="ARBA00022692"/>
    </source>
</evidence>
<dbReference type="PROSITE" id="PS50850">
    <property type="entry name" value="MFS"/>
    <property type="match status" value="1"/>
</dbReference>
<evidence type="ECO:0000256" key="4">
    <source>
        <dbReference type="ARBA" id="ARBA00023136"/>
    </source>
</evidence>
<feature type="transmembrane region" description="Helical" evidence="6">
    <location>
        <begin position="145"/>
        <end position="163"/>
    </location>
</feature>
<comment type="subcellular location">
    <subcellularLocation>
        <location evidence="1">Membrane</location>
        <topology evidence="1">Multi-pass membrane protein</topology>
    </subcellularLocation>
</comment>
<gene>
    <name evidence="8" type="ORF">SAMN05216466_12718</name>
</gene>
<feature type="transmembrane region" description="Helical" evidence="6">
    <location>
        <begin position="321"/>
        <end position="339"/>
    </location>
</feature>
<dbReference type="PROSITE" id="PS00217">
    <property type="entry name" value="SUGAR_TRANSPORT_2"/>
    <property type="match status" value="1"/>
</dbReference>
<sequence>MKTRDDGDSGGETAGRARRWGRAQGTGRRRRGPWAGGAPHCARRWPFWFACGPRGRRLHSREFSGPGGPGADLVSVAAPYGMLSMTVASSSTSSRASAQRGYAGRALLAAVLGYAMDGFDLLILGFMLPVIAVDLHLSSTQAGSLVTWTLIGAVAGGIVFGVLSDYFGRVRMLTWTILIFAVFTGLCALAQGYSDLLAYRTIAGLGLGGEFGIGMTLVAEAWPAAKRARVSSYVGLGWQLGVLAAALLTPLLLPVIGWRGMFALGLVPAVVSFIVRRQVEEPALFVERAEHARQLKRAGQDTGARKLPLRRLIADARTTRASVGVAILCSVQNFGYYGLMIWLPSYLSKTFGYSLTKSGLWTSATVLGMALGIWLFGIAADRFGRKPTFLFYQAGAVVMVFVYAHLSTPFALLIGGAVMGVFVNGMIGGYGALISELYPTEARATAQNVLFNIGRAVGGFGPVAVGALAARFSFGAALALLASIYLLDILTTLFLIPERRGAALD</sequence>
<feature type="transmembrane region" description="Helical" evidence="6">
    <location>
        <begin position="230"/>
        <end position="250"/>
    </location>
</feature>
<dbReference type="InterPro" id="IPR005829">
    <property type="entry name" value="Sugar_transporter_CS"/>
</dbReference>
<feature type="transmembrane region" description="Helical" evidence="6">
    <location>
        <begin position="412"/>
        <end position="437"/>
    </location>
</feature>
<keyword evidence="3 6" id="KW-1133">Transmembrane helix</keyword>
<dbReference type="InterPro" id="IPR020846">
    <property type="entry name" value="MFS_dom"/>
</dbReference>